<evidence type="ECO:0000313" key="2">
    <source>
        <dbReference type="Proteomes" id="UP001562065"/>
    </source>
</evidence>
<dbReference type="RefSeq" id="WP_369454906.1">
    <property type="nucleotide sequence ID" value="NZ_JBGCUO010000001.1"/>
</dbReference>
<keyword evidence="2" id="KW-1185">Reference proteome</keyword>
<organism evidence="1 2">
    <name type="scientific">Isoalcanivorax beigongshangi</name>
    <dbReference type="NCBI Taxonomy" id="3238810"/>
    <lineage>
        <taxon>Bacteria</taxon>
        <taxon>Pseudomonadati</taxon>
        <taxon>Pseudomonadota</taxon>
        <taxon>Gammaproteobacteria</taxon>
        <taxon>Oceanospirillales</taxon>
        <taxon>Alcanivoracaceae</taxon>
        <taxon>Isoalcanivorax</taxon>
    </lineage>
</organism>
<dbReference type="Proteomes" id="UP001562065">
    <property type="component" value="Unassembled WGS sequence"/>
</dbReference>
<proteinExistence type="predicted"/>
<accession>A0ABV4AFN9</accession>
<reference evidence="1 2" key="1">
    <citation type="submission" date="2024-07" db="EMBL/GenBank/DDBJ databases">
        <authorList>
            <person name="Ren Q."/>
        </authorList>
    </citation>
    <scope>NUCLEOTIDE SEQUENCE [LARGE SCALE GENOMIC DNA]</scope>
    <source>
        <strain evidence="1 2">REN37</strain>
    </source>
</reference>
<dbReference type="EMBL" id="JBGCUO010000001">
    <property type="protein sequence ID" value="MEY1661656.1"/>
    <property type="molecule type" value="Genomic_DNA"/>
</dbReference>
<evidence type="ECO:0000313" key="1">
    <source>
        <dbReference type="EMBL" id="MEY1661656.1"/>
    </source>
</evidence>
<comment type="caution">
    <text evidence="1">The sequence shown here is derived from an EMBL/GenBank/DDBJ whole genome shotgun (WGS) entry which is preliminary data.</text>
</comment>
<gene>
    <name evidence="1" type="ORF">AB5I84_05775</name>
</gene>
<protein>
    <submittedName>
        <fullName evidence="1">Uncharacterized protein</fullName>
    </submittedName>
</protein>
<sequence>MSDPLKTFRNFYGKAAPLAIAVLMIALAIVPDTVLAGGEKKTVYFAGLALSGTAAESAASFPHTLALMQERSEEGGANLQQELWDAISSAPLAHLHLETNLAEHSDIEGAVALAMLVDWENVSREKLGDTTKMVADLHAQALLFDYSSKRVLAAYPVDRQLIHVVQGDPDAGTEASLIRALYFNESDNIFHQFARRLQDLEVRASYGNAIRVMSVALEDQALEMLRAHGQDPDVFQGWVADQFGKRFSDRLQVPFIPYAKGVAIGASMAARFANGDVYQLELPEPDYRVHFVVRGFKKVLLDSNSAEAAWAYGTYLNVRIANYDDSRVYLDAPFKFGAVKKVPSSAQQLDDWTAFRESIFSLLDQICVQVTQQDRRWLNKWSDGREVQKQLRELNRQVIERSR</sequence>
<name>A0ABV4AFN9_9GAMM</name>